<name>A0A5B7F7N6_PORTR</name>
<reference evidence="2 3" key="1">
    <citation type="submission" date="2019-05" db="EMBL/GenBank/DDBJ databases">
        <title>Another draft genome of Portunus trituberculatus and its Hox gene families provides insights of decapod evolution.</title>
        <authorList>
            <person name="Jeong J.-H."/>
            <person name="Song I."/>
            <person name="Kim S."/>
            <person name="Choi T."/>
            <person name="Kim D."/>
            <person name="Ryu S."/>
            <person name="Kim W."/>
        </authorList>
    </citation>
    <scope>NUCLEOTIDE SEQUENCE [LARGE SCALE GENOMIC DNA]</scope>
    <source>
        <tissue evidence="2">Muscle</tissue>
    </source>
</reference>
<dbReference type="EMBL" id="VSRR010005910">
    <property type="protein sequence ID" value="MPC43610.1"/>
    <property type="molecule type" value="Genomic_DNA"/>
</dbReference>
<dbReference type="AlphaFoldDB" id="A0A5B7F7N6"/>
<protein>
    <submittedName>
        <fullName evidence="2">Uncharacterized protein</fullName>
    </submittedName>
</protein>
<evidence type="ECO:0000313" key="2">
    <source>
        <dbReference type="EMBL" id="MPC43610.1"/>
    </source>
</evidence>
<gene>
    <name evidence="2" type="ORF">E2C01_037260</name>
</gene>
<sequence length="66" mass="8132">MKRWSRECKRDQQREMEHRNANEWESRQAARCPLSREKCALEDRYQQRVDCRQGQDSNPKVKDHSR</sequence>
<evidence type="ECO:0000313" key="3">
    <source>
        <dbReference type="Proteomes" id="UP000324222"/>
    </source>
</evidence>
<proteinExistence type="predicted"/>
<dbReference type="Proteomes" id="UP000324222">
    <property type="component" value="Unassembled WGS sequence"/>
</dbReference>
<comment type="caution">
    <text evidence="2">The sequence shown here is derived from an EMBL/GenBank/DDBJ whole genome shotgun (WGS) entry which is preliminary data.</text>
</comment>
<evidence type="ECO:0000256" key="1">
    <source>
        <dbReference type="SAM" id="MobiDB-lite"/>
    </source>
</evidence>
<feature type="region of interest" description="Disordered" evidence="1">
    <location>
        <begin position="1"/>
        <end position="26"/>
    </location>
</feature>
<organism evidence="2 3">
    <name type="scientific">Portunus trituberculatus</name>
    <name type="common">Swimming crab</name>
    <name type="synonym">Neptunus trituberculatus</name>
    <dbReference type="NCBI Taxonomy" id="210409"/>
    <lineage>
        <taxon>Eukaryota</taxon>
        <taxon>Metazoa</taxon>
        <taxon>Ecdysozoa</taxon>
        <taxon>Arthropoda</taxon>
        <taxon>Crustacea</taxon>
        <taxon>Multicrustacea</taxon>
        <taxon>Malacostraca</taxon>
        <taxon>Eumalacostraca</taxon>
        <taxon>Eucarida</taxon>
        <taxon>Decapoda</taxon>
        <taxon>Pleocyemata</taxon>
        <taxon>Brachyura</taxon>
        <taxon>Eubrachyura</taxon>
        <taxon>Portunoidea</taxon>
        <taxon>Portunidae</taxon>
        <taxon>Portuninae</taxon>
        <taxon>Portunus</taxon>
    </lineage>
</organism>
<keyword evidence="3" id="KW-1185">Reference proteome</keyword>
<accession>A0A5B7F7N6</accession>